<dbReference type="InterPro" id="IPR005569">
    <property type="entry name" value="Arc_DNA-bd_dom"/>
</dbReference>
<accession>A0ABS4EPC2</accession>
<proteinExistence type="predicted"/>
<dbReference type="InterPro" id="IPR010985">
    <property type="entry name" value="Ribbon_hlx_hlx"/>
</dbReference>
<evidence type="ECO:0000313" key="2">
    <source>
        <dbReference type="EMBL" id="MBP1859790.1"/>
    </source>
</evidence>
<evidence type="ECO:0000313" key="3">
    <source>
        <dbReference type="Proteomes" id="UP000823786"/>
    </source>
</evidence>
<dbReference type="SUPFAM" id="SSF47598">
    <property type="entry name" value="Ribbon-helix-helix"/>
    <property type="match status" value="1"/>
</dbReference>
<feature type="domain" description="Arc-like DNA binding" evidence="1">
    <location>
        <begin position="10"/>
        <end position="50"/>
    </location>
</feature>
<keyword evidence="3" id="KW-1185">Reference proteome</keyword>
<dbReference type="Gene3D" id="1.10.1220.10">
    <property type="entry name" value="Met repressor-like"/>
    <property type="match status" value="1"/>
</dbReference>
<dbReference type="Proteomes" id="UP000823786">
    <property type="component" value="Unassembled WGS sequence"/>
</dbReference>
<organism evidence="2 3">
    <name type="scientific">Rhizobium herbae</name>
    <dbReference type="NCBI Taxonomy" id="508661"/>
    <lineage>
        <taxon>Bacteria</taxon>
        <taxon>Pseudomonadati</taxon>
        <taxon>Pseudomonadota</taxon>
        <taxon>Alphaproteobacteria</taxon>
        <taxon>Hyphomicrobiales</taxon>
        <taxon>Rhizobiaceae</taxon>
        <taxon>Rhizobium/Agrobacterium group</taxon>
        <taxon>Rhizobium</taxon>
    </lineage>
</organism>
<evidence type="ECO:0000259" key="1">
    <source>
        <dbReference type="Pfam" id="PF03869"/>
    </source>
</evidence>
<sequence>MSTVGKASYQFALRMPDNLRDKIRETANENMRSINSEIVFQLERIFSKSSETEKADVQA</sequence>
<dbReference type="Pfam" id="PF03869">
    <property type="entry name" value="Arc"/>
    <property type="match status" value="1"/>
</dbReference>
<protein>
    <recommendedName>
        <fullName evidence="1">Arc-like DNA binding domain-containing protein</fullName>
    </recommendedName>
</protein>
<dbReference type="EMBL" id="JAGGJV010000005">
    <property type="protein sequence ID" value="MBP1859790.1"/>
    <property type="molecule type" value="Genomic_DNA"/>
</dbReference>
<name>A0ABS4EPC2_9HYPH</name>
<gene>
    <name evidence="2" type="ORF">J2Z75_003307</name>
</gene>
<dbReference type="InterPro" id="IPR013321">
    <property type="entry name" value="Arc_rbn_hlx_hlx"/>
</dbReference>
<reference evidence="2 3" key="1">
    <citation type="submission" date="2021-03" db="EMBL/GenBank/DDBJ databases">
        <title>Genomic Encyclopedia of Type Strains, Phase IV (KMG-IV): sequencing the most valuable type-strain genomes for metagenomic binning, comparative biology and taxonomic classification.</title>
        <authorList>
            <person name="Goeker M."/>
        </authorList>
    </citation>
    <scope>NUCLEOTIDE SEQUENCE [LARGE SCALE GENOMIC DNA]</scope>
    <source>
        <strain evidence="2 3">DSM 26427</strain>
    </source>
</reference>
<comment type="caution">
    <text evidence="2">The sequence shown here is derived from an EMBL/GenBank/DDBJ whole genome shotgun (WGS) entry which is preliminary data.</text>
</comment>
<dbReference type="RefSeq" id="WP_209853796.1">
    <property type="nucleotide sequence ID" value="NZ_JAGGJV010000005.1"/>
</dbReference>